<dbReference type="Proteomes" id="UP001231189">
    <property type="component" value="Unassembled WGS sequence"/>
</dbReference>
<dbReference type="PANTHER" id="PTHR33026">
    <property type="entry name" value="OS06G0360600 PROTEIN"/>
    <property type="match status" value="1"/>
</dbReference>
<keyword evidence="4" id="KW-1185">Reference proteome</keyword>
<evidence type="ECO:0000313" key="3">
    <source>
        <dbReference type="EMBL" id="KAK1619923.1"/>
    </source>
</evidence>
<protein>
    <submittedName>
        <fullName evidence="3">Uncharacterized protein</fullName>
    </submittedName>
</protein>
<reference evidence="3" key="1">
    <citation type="submission" date="2023-07" db="EMBL/GenBank/DDBJ databases">
        <title>A chromosome-level genome assembly of Lolium multiflorum.</title>
        <authorList>
            <person name="Chen Y."/>
            <person name="Copetti D."/>
            <person name="Kolliker R."/>
            <person name="Studer B."/>
        </authorList>
    </citation>
    <scope>NUCLEOTIDE SEQUENCE</scope>
    <source>
        <strain evidence="3">02402/16</strain>
        <tissue evidence="3">Leaf</tissue>
    </source>
</reference>
<feature type="region of interest" description="Disordered" evidence="2">
    <location>
        <begin position="151"/>
        <end position="184"/>
    </location>
</feature>
<feature type="region of interest" description="Disordered" evidence="2">
    <location>
        <begin position="266"/>
        <end position="288"/>
    </location>
</feature>
<accession>A0AAD8VX10</accession>
<organism evidence="3 4">
    <name type="scientific">Lolium multiflorum</name>
    <name type="common">Italian ryegrass</name>
    <name type="synonym">Lolium perenne subsp. multiflorum</name>
    <dbReference type="NCBI Taxonomy" id="4521"/>
    <lineage>
        <taxon>Eukaryota</taxon>
        <taxon>Viridiplantae</taxon>
        <taxon>Streptophyta</taxon>
        <taxon>Embryophyta</taxon>
        <taxon>Tracheophyta</taxon>
        <taxon>Spermatophyta</taxon>
        <taxon>Magnoliopsida</taxon>
        <taxon>Liliopsida</taxon>
        <taxon>Poales</taxon>
        <taxon>Poaceae</taxon>
        <taxon>BOP clade</taxon>
        <taxon>Pooideae</taxon>
        <taxon>Poodae</taxon>
        <taxon>Poeae</taxon>
        <taxon>Poeae Chloroplast Group 2 (Poeae type)</taxon>
        <taxon>Loliodinae</taxon>
        <taxon>Loliinae</taxon>
        <taxon>Lolium</taxon>
    </lineage>
</organism>
<keyword evidence="1" id="KW-0175">Coiled coil</keyword>
<comment type="caution">
    <text evidence="3">The sequence shown here is derived from an EMBL/GenBank/DDBJ whole genome shotgun (WGS) entry which is preliminary data.</text>
</comment>
<feature type="compositionally biased region" description="Low complexity" evidence="2">
    <location>
        <begin position="268"/>
        <end position="278"/>
    </location>
</feature>
<dbReference type="PANTHER" id="PTHR33026:SF7">
    <property type="entry name" value="OS03G0100275 PROTEIN"/>
    <property type="match status" value="1"/>
</dbReference>
<dbReference type="EMBL" id="JAUUTY010000006">
    <property type="protein sequence ID" value="KAK1619923.1"/>
    <property type="molecule type" value="Genomic_DNA"/>
</dbReference>
<feature type="compositionally biased region" description="Low complexity" evidence="2">
    <location>
        <begin position="236"/>
        <end position="245"/>
    </location>
</feature>
<feature type="compositionally biased region" description="Acidic residues" evidence="2">
    <location>
        <begin position="155"/>
        <end position="164"/>
    </location>
</feature>
<sequence>MYWRRRRRCPGEILTAEEKITADDLYERILEVKDADGQTMIGTKVVAVFLKRRVQPIMSRAHLMWLYSGPKDETRVNAVELSDKELLDEVRRLTYFSQEDSIPLMALQDPYELTPQPAEVPAISIYYPTVPETEKEPEDDESTGNVEARAKVVEDSEVSEEEENNPFNPKAPSPEWSPSGQYDNDADRVLFVGAVPETSTAQPPKRPLGGFADEDELLFDSDEGCAEHPPPKKAKTSSSKQTSATVEVPPLPNEAPAAASLLKGKEIPSTATSSPSAPEGHQAAQSKSAQLDQAVKMAATAWQEADKLKIELSQLKTKLNGEEKEKAEAQIQVMEKEDNIRNSVKALLGAADIPANLVGKPSVDSAVDAISFAVDSNELVRVTPVAPFVESPSAAGYESDLVKQMRSRISRMEKDLLVLADAGGITSKRFTYGAVLVDADGVTSGRFTYGVVLADAGGVTSGRFTYGVVVADADGVTSGRFTYGVVLADADGVTSTRLTYGVVLASRRLAYGVVLADAGGVTSRRLTYGVTYVITSERLTYSVVPAWRLPMR</sequence>
<dbReference type="AlphaFoldDB" id="A0AAD8VX10"/>
<gene>
    <name evidence="3" type="ORF">QYE76_025440</name>
</gene>
<feature type="region of interest" description="Disordered" evidence="2">
    <location>
        <begin position="221"/>
        <end position="253"/>
    </location>
</feature>
<evidence type="ECO:0000256" key="1">
    <source>
        <dbReference type="SAM" id="Coils"/>
    </source>
</evidence>
<name>A0AAD8VX10_LOLMU</name>
<proteinExistence type="predicted"/>
<feature type="coiled-coil region" evidence="1">
    <location>
        <begin position="305"/>
        <end position="339"/>
    </location>
</feature>
<evidence type="ECO:0000256" key="2">
    <source>
        <dbReference type="SAM" id="MobiDB-lite"/>
    </source>
</evidence>
<evidence type="ECO:0000313" key="4">
    <source>
        <dbReference type="Proteomes" id="UP001231189"/>
    </source>
</evidence>